<dbReference type="InterPro" id="IPR035996">
    <property type="entry name" value="4pyrrol_Methylase_sf"/>
</dbReference>
<dbReference type="PANTHER" id="PTHR45790">
    <property type="entry name" value="SIROHEME SYNTHASE-RELATED"/>
    <property type="match status" value="1"/>
</dbReference>
<dbReference type="EC" id="2.1.1.107" evidence="2"/>
<reference evidence="10" key="1">
    <citation type="journal article" date="2019" name="Int. J. Syst. Evol. Microbiol.">
        <title>The Global Catalogue of Microorganisms (GCM) 10K type strain sequencing project: providing services to taxonomists for standard genome sequencing and annotation.</title>
        <authorList>
            <consortium name="The Broad Institute Genomics Platform"/>
            <consortium name="The Broad Institute Genome Sequencing Center for Infectious Disease"/>
            <person name="Wu L."/>
            <person name="Ma J."/>
        </authorList>
    </citation>
    <scope>NUCLEOTIDE SEQUENCE [LARGE SCALE GENOMIC DNA]</scope>
    <source>
        <strain evidence="10">NBRC 110044</strain>
    </source>
</reference>
<comment type="similarity">
    <text evidence="1">Belongs to the precorrin methyltransferase family.</text>
</comment>
<dbReference type="Proteomes" id="UP001156706">
    <property type="component" value="Unassembled WGS sequence"/>
</dbReference>
<dbReference type="PANTHER" id="PTHR45790:SF3">
    <property type="entry name" value="S-ADENOSYL-L-METHIONINE-DEPENDENT UROPORPHYRINOGEN III METHYLTRANSFERASE, CHLOROPLASTIC"/>
    <property type="match status" value="1"/>
</dbReference>
<evidence type="ECO:0000256" key="5">
    <source>
        <dbReference type="ARBA" id="ARBA00022691"/>
    </source>
</evidence>
<accession>A0ABQ5Y9W3</accession>
<feature type="domain" description="Tetrapyrrole methylase" evidence="8">
    <location>
        <begin position="4"/>
        <end position="213"/>
    </location>
</feature>
<keyword evidence="3" id="KW-0489">Methyltransferase</keyword>
<evidence type="ECO:0000313" key="9">
    <source>
        <dbReference type="EMBL" id="GLR11248.1"/>
    </source>
</evidence>
<dbReference type="Gene3D" id="3.40.1010.10">
    <property type="entry name" value="Cobalt-precorrin-4 Transmethylase, Domain 1"/>
    <property type="match status" value="1"/>
</dbReference>
<dbReference type="NCBIfam" id="NF004790">
    <property type="entry name" value="PRK06136.1"/>
    <property type="match status" value="1"/>
</dbReference>
<keyword evidence="5" id="KW-0949">S-adenosyl-L-methionine</keyword>
<keyword evidence="10" id="KW-1185">Reference proteome</keyword>
<dbReference type="PROSITE" id="PS00839">
    <property type="entry name" value="SUMT_1"/>
    <property type="match status" value="1"/>
</dbReference>
<proteinExistence type="inferred from homology"/>
<evidence type="ECO:0000256" key="7">
    <source>
        <dbReference type="ARBA" id="ARBA00025705"/>
    </source>
</evidence>
<dbReference type="EMBL" id="BSOG01000001">
    <property type="protein sequence ID" value="GLR11248.1"/>
    <property type="molecule type" value="Genomic_DNA"/>
</dbReference>
<evidence type="ECO:0000313" key="10">
    <source>
        <dbReference type="Proteomes" id="UP001156706"/>
    </source>
</evidence>
<comment type="caution">
    <text evidence="9">The sequence shown here is derived from an EMBL/GenBank/DDBJ whole genome shotgun (WGS) entry which is preliminary data.</text>
</comment>
<evidence type="ECO:0000259" key="8">
    <source>
        <dbReference type="Pfam" id="PF00590"/>
    </source>
</evidence>
<comment type="pathway">
    <text evidence="7">Porphyrin-containing compound metabolism; siroheme biosynthesis; precorrin-2 from uroporphyrinogen III: step 1/1.</text>
</comment>
<gene>
    <name evidence="9" type="primary">cobA</name>
    <name evidence="9" type="ORF">GCM10007907_00380</name>
</gene>
<dbReference type="RefSeq" id="WP_284194412.1">
    <property type="nucleotide sequence ID" value="NZ_BSOG01000001.1"/>
</dbReference>
<name>A0ABQ5Y9W3_9NEIS</name>
<evidence type="ECO:0000256" key="4">
    <source>
        <dbReference type="ARBA" id="ARBA00022679"/>
    </source>
</evidence>
<dbReference type="Pfam" id="PF00590">
    <property type="entry name" value="TP_methylase"/>
    <property type="match status" value="1"/>
</dbReference>
<dbReference type="NCBIfam" id="TIGR01469">
    <property type="entry name" value="cobA_cysG_Cterm"/>
    <property type="match status" value="1"/>
</dbReference>
<organism evidence="9 10">
    <name type="scientific">Chitinimonas prasina</name>
    <dbReference type="NCBI Taxonomy" id="1434937"/>
    <lineage>
        <taxon>Bacteria</taxon>
        <taxon>Pseudomonadati</taxon>
        <taxon>Pseudomonadota</taxon>
        <taxon>Betaproteobacteria</taxon>
        <taxon>Neisseriales</taxon>
        <taxon>Chitinibacteraceae</taxon>
        <taxon>Chitinimonas</taxon>
    </lineage>
</organism>
<sequence length="248" mass="26041">MQGKVYLIGAGPGDPELLTLKAARVLGECDVLLVDDLVNRAVLAHARPDARLIEVGKRGGCVSTPQAFITRLMLRHARQGRIVGRLKGGDPFIFGRGGEEIEALRQAGVTHEVINGITAGLAAATAAGIPLTHRDCCRGVTLLTGHTQEGGEPDWAGYARLDTTLVIYMGMRHLDSMVQGLLQAGRAGHTPAAVIAHATLPQEQRLSTTLARLADDAHRHGMASPAIVVIGEVAGLALPQTVVSMLAA</sequence>
<evidence type="ECO:0000256" key="3">
    <source>
        <dbReference type="ARBA" id="ARBA00022603"/>
    </source>
</evidence>
<dbReference type="InterPro" id="IPR000878">
    <property type="entry name" value="4pyrrol_Mease"/>
</dbReference>
<keyword evidence="4" id="KW-0808">Transferase</keyword>
<dbReference type="InterPro" id="IPR006366">
    <property type="entry name" value="CobA/CysG_C"/>
</dbReference>
<dbReference type="CDD" id="cd11642">
    <property type="entry name" value="SUMT"/>
    <property type="match status" value="1"/>
</dbReference>
<evidence type="ECO:0000256" key="6">
    <source>
        <dbReference type="ARBA" id="ARBA00023244"/>
    </source>
</evidence>
<evidence type="ECO:0000256" key="2">
    <source>
        <dbReference type="ARBA" id="ARBA00012162"/>
    </source>
</evidence>
<dbReference type="InterPro" id="IPR014776">
    <property type="entry name" value="4pyrrole_Mease_sub2"/>
</dbReference>
<keyword evidence="6" id="KW-0627">Porphyrin biosynthesis</keyword>
<protein>
    <recommendedName>
        <fullName evidence="2">uroporphyrinogen-III C-methyltransferase</fullName>
        <ecNumber evidence="2">2.1.1.107</ecNumber>
    </recommendedName>
</protein>
<evidence type="ECO:0000256" key="1">
    <source>
        <dbReference type="ARBA" id="ARBA00005879"/>
    </source>
</evidence>
<dbReference type="Gene3D" id="3.30.950.10">
    <property type="entry name" value="Methyltransferase, Cobalt-precorrin-4 Transmethylase, Domain 2"/>
    <property type="match status" value="1"/>
</dbReference>
<dbReference type="SUPFAM" id="SSF53790">
    <property type="entry name" value="Tetrapyrrole methylase"/>
    <property type="match status" value="1"/>
</dbReference>
<dbReference type="InterPro" id="IPR050161">
    <property type="entry name" value="Siro_Cobalamin_biosynth"/>
</dbReference>
<dbReference type="InterPro" id="IPR014777">
    <property type="entry name" value="4pyrrole_Mease_sub1"/>
</dbReference>
<dbReference type="InterPro" id="IPR003043">
    <property type="entry name" value="Uropor_MeTrfase_CS"/>
</dbReference>